<evidence type="ECO:0000256" key="2">
    <source>
        <dbReference type="ARBA" id="ARBA00007870"/>
    </source>
</evidence>
<dbReference type="RefSeq" id="WP_189538766.1">
    <property type="nucleotide sequence ID" value="NZ_BMZD01000001.1"/>
</dbReference>
<comment type="catalytic activity">
    <reaction evidence="9 10">
        <text>(R)-pantoate + NADP(+) = 2-dehydropantoate + NADPH + H(+)</text>
        <dbReference type="Rhea" id="RHEA:16233"/>
        <dbReference type="ChEBI" id="CHEBI:11561"/>
        <dbReference type="ChEBI" id="CHEBI:15378"/>
        <dbReference type="ChEBI" id="CHEBI:15980"/>
        <dbReference type="ChEBI" id="CHEBI:57783"/>
        <dbReference type="ChEBI" id="CHEBI:58349"/>
        <dbReference type="EC" id="1.1.1.169"/>
    </reaction>
</comment>
<feature type="domain" description="Ketopantoate reductase C-terminal" evidence="12">
    <location>
        <begin position="176"/>
        <end position="298"/>
    </location>
</feature>
<dbReference type="GO" id="GO:0008677">
    <property type="term" value="F:2-dehydropantoate 2-reductase activity"/>
    <property type="evidence" value="ECO:0007669"/>
    <property type="project" value="UniProtKB-EC"/>
</dbReference>
<evidence type="ECO:0000256" key="10">
    <source>
        <dbReference type="RuleBase" id="RU362068"/>
    </source>
</evidence>
<organism evidence="13 14">
    <name type="scientific">Novosphingobium arvoryzae</name>
    <dbReference type="NCBI Taxonomy" id="1256514"/>
    <lineage>
        <taxon>Bacteria</taxon>
        <taxon>Pseudomonadati</taxon>
        <taxon>Pseudomonadota</taxon>
        <taxon>Alphaproteobacteria</taxon>
        <taxon>Sphingomonadales</taxon>
        <taxon>Sphingomonadaceae</taxon>
        <taxon>Novosphingobium</taxon>
    </lineage>
</organism>
<reference evidence="13" key="1">
    <citation type="journal article" date="2014" name="Int. J. Syst. Evol. Microbiol.">
        <title>Complete genome sequence of Corynebacterium casei LMG S-19264T (=DSM 44701T), isolated from a smear-ripened cheese.</title>
        <authorList>
            <consortium name="US DOE Joint Genome Institute (JGI-PGF)"/>
            <person name="Walter F."/>
            <person name="Albersmeier A."/>
            <person name="Kalinowski J."/>
            <person name="Ruckert C."/>
        </authorList>
    </citation>
    <scope>NUCLEOTIDE SEQUENCE</scope>
    <source>
        <strain evidence="13">KCTC 32422</strain>
    </source>
</reference>
<evidence type="ECO:0000256" key="5">
    <source>
        <dbReference type="ARBA" id="ARBA00022655"/>
    </source>
</evidence>
<dbReference type="InterPro" id="IPR003710">
    <property type="entry name" value="ApbA"/>
</dbReference>
<evidence type="ECO:0000313" key="14">
    <source>
        <dbReference type="Proteomes" id="UP000634139"/>
    </source>
</evidence>
<dbReference type="AlphaFoldDB" id="A0A918RAR2"/>
<proteinExistence type="inferred from homology"/>
<dbReference type="InterPro" id="IPR013328">
    <property type="entry name" value="6PGD_dom2"/>
</dbReference>
<dbReference type="Proteomes" id="UP000634139">
    <property type="component" value="Unassembled WGS sequence"/>
</dbReference>
<dbReference type="InterPro" id="IPR013752">
    <property type="entry name" value="KPA_reductase"/>
</dbReference>
<dbReference type="SUPFAM" id="SSF48179">
    <property type="entry name" value="6-phosphogluconate dehydrogenase C-terminal domain-like"/>
    <property type="match status" value="1"/>
</dbReference>
<dbReference type="GO" id="GO:0005737">
    <property type="term" value="C:cytoplasm"/>
    <property type="evidence" value="ECO:0007669"/>
    <property type="project" value="TreeGrafter"/>
</dbReference>
<dbReference type="EC" id="1.1.1.169" evidence="3 10"/>
<evidence type="ECO:0000256" key="8">
    <source>
        <dbReference type="ARBA" id="ARBA00032024"/>
    </source>
</evidence>
<keyword evidence="7 10" id="KW-0560">Oxidoreductase</keyword>
<dbReference type="PANTHER" id="PTHR21708:SF26">
    <property type="entry name" value="2-DEHYDROPANTOATE 2-REDUCTASE"/>
    <property type="match status" value="1"/>
</dbReference>
<evidence type="ECO:0000259" key="12">
    <source>
        <dbReference type="Pfam" id="PF08546"/>
    </source>
</evidence>
<dbReference type="EMBL" id="BMZD01000001">
    <property type="protein sequence ID" value="GGZ88673.1"/>
    <property type="molecule type" value="Genomic_DNA"/>
</dbReference>
<dbReference type="PANTHER" id="PTHR21708">
    <property type="entry name" value="PROBABLE 2-DEHYDROPANTOATE 2-REDUCTASE"/>
    <property type="match status" value="1"/>
</dbReference>
<dbReference type="Gene3D" id="3.40.50.720">
    <property type="entry name" value="NAD(P)-binding Rossmann-like Domain"/>
    <property type="match status" value="1"/>
</dbReference>
<dbReference type="InterPro" id="IPR008927">
    <property type="entry name" value="6-PGluconate_DH-like_C_sf"/>
</dbReference>
<keyword evidence="5 10" id="KW-0566">Pantothenate biosynthesis</keyword>
<evidence type="ECO:0000256" key="3">
    <source>
        <dbReference type="ARBA" id="ARBA00013014"/>
    </source>
</evidence>
<comment type="pathway">
    <text evidence="1 10">Cofactor biosynthesis; (R)-pantothenate biosynthesis; (R)-pantoate from 3-methyl-2-oxobutanoate: step 2/2.</text>
</comment>
<evidence type="ECO:0000256" key="1">
    <source>
        <dbReference type="ARBA" id="ARBA00004994"/>
    </source>
</evidence>
<comment type="caution">
    <text evidence="13">The sequence shown here is derived from an EMBL/GenBank/DDBJ whole genome shotgun (WGS) entry which is preliminary data.</text>
</comment>
<evidence type="ECO:0000256" key="9">
    <source>
        <dbReference type="ARBA" id="ARBA00048793"/>
    </source>
</evidence>
<evidence type="ECO:0000256" key="6">
    <source>
        <dbReference type="ARBA" id="ARBA00022857"/>
    </source>
</evidence>
<keyword evidence="14" id="KW-1185">Reference proteome</keyword>
<dbReference type="Gene3D" id="1.10.1040.10">
    <property type="entry name" value="N-(1-d-carboxylethyl)-l-norvaline Dehydrogenase, domain 2"/>
    <property type="match status" value="1"/>
</dbReference>
<accession>A0A918RAR2</accession>
<evidence type="ECO:0000256" key="4">
    <source>
        <dbReference type="ARBA" id="ARBA00019465"/>
    </source>
</evidence>
<dbReference type="Pfam" id="PF08546">
    <property type="entry name" value="ApbA_C"/>
    <property type="match status" value="1"/>
</dbReference>
<comment type="function">
    <text evidence="10">Catalyzes the NADPH-dependent reduction of ketopantoate into pantoic acid.</text>
</comment>
<gene>
    <name evidence="13" type="ORF">GCM10011617_04490</name>
</gene>
<dbReference type="NCBIfam" id="TIGR00745">
    <property type="entry name" value="apbA_panE"/>
    <property type="match status" value="1"/>
</dbReference>
<dbReference type="InterPro" id="IPR013332">
    <property type="entry name" value="KPR_N"/>
</dbReference>
<evidence type="ECO:0000313" key="13">
    <source>
        <dbReference type="EMBL" id="GGZ88673.1"/>
    </source>
</evidence>
<sequence>MRIAVIGAGAIGSALAAGIARAGADVMLVARGGRLALLRTEPVRMISDSGAWEQAVPVCAADDLAGPFDLAICCVKTPDLPEALTALHGKLAPGGAMLTLQNGVEAPKQAAAILPGAAIVAGRMHGFFELDGDAVRHVGVAPSILLGCTHGAADQAEALVLQALAGSGIAATASPDIVRALWEKFMLAACLGSTACALGVPAGQVCAHPGGEALLRAAMAEVAALARLAGVQLDAADIAATMAFVGTFPPEATTSFQRDLLAGRRSEYAALTGAVPRLAERYGFTPMVFRQLDAMIHARLHVV</sequence>
<protein>
    <recommendedName>
        <fullName evidence="4 10">2-dehydropantoate 2-reductase</fullName>
        <ecNumber evidence="3 10">1.1.1.169</ecNumber>
    </recommendedName>
    <alternativeName>
        <fullName evidence="8 10">Ketopantoate reductase</fullName>
    </alternativeName>
</protein>
<dbReference type="Pfam" id="PF02558">
    <property type="entry name" value="ApbA"/>
    <property type="match status" value="1"/>
</dbReference>
<dbReference type="InterPro" id="IPR051402">
    <property type="entry name" value="KPR-Related"/>
</dbReference>
<evidence type="ECO:0000256" key="7">
    <source>
        <dbReference type="ARBA" id="ARBA00023002"/>
    </source>
</evidence>
<comment type="similarity">
    <text evidence="2 10">Belongs to the ketopantoate reductase family.</text>
</comment>
<feature type="domain" description="Ketopantoate reductase N-terminal" evidence="11">
    <location>
        <begin position="3"/>
        <end position="148"/>
    </location>
</feature>
<dbReference type="InterPro" id="IPR036291">
    <property type="entry name" value="NAD(P)-bd_dom_sf"/>
</dbReference>
<keyword evidence="6 10" id="KW-0521">NADP</keyword>
<reference evidence="13" key="2">
    <citation type="submission" date="2020-09" db="EMBL/GenBank/DDBJ databases">
        <authorList>
            <person name="Sun Q."/>
            <person name="Kim S."/>
        </authorList>
    </citation>
    <scope>NUCLEOTIDE SEQUENCE</scope>
    <source>
        <strain evidence="13">KCTC 32422</strain>
    </source>
</reference>
<dbReference type="SUPFAM" id="SSF51735">
    <property type="entry name" value="NAD(P)-binding Rossmann-fold domains"/>
    <property type="match status" value="1"/>
</dbReference>
<evidence type="ECO:0000259" key="11">
    <source>
        <dbReference type="Pfam" id="PF02558"/>
    </source>
</evidence>
<dbReference type="GO" id="GO:0015940">
    <property type="term" value="P:pantothenate biosynthetic process"/>
    <property type="evidence" value="ECO:0007669"/>
    <property type="project" value="UniProtKB-KW"/>
</dbReference>
<name>A0A918RAR2_9SPHN</name>